<evidence type="ECO:0000256" key="4">
    <source>
        <dbReference type="ARBA" id="ARBA00022723"/>
    </source>
</evidence>
<dbReference type="InterPro" id="IPR036412">
    <property type="entry name" value="HAD-like_sf"/>
</dbReference>
<dbReference type="Gene3D" id="3.40.50.1000">
    <property type="entry name" value="HAD superfamily/HAD-like"/>
    <property type="match status" value="1"/>
</dbReference>
<accession>A0A2U3KRZ3</accession>
<dbReference type="InterPro" id="IPR050793">
    <property type="entry name" value="CMP-NeuNAc_synthase"/>
</dbReference>
<evidence type="ECO:0000256" key="5">
    <source>
        <dbReference type="ARBA" id="ARBA00022801"/>
    </source>
</evidence>
<dbReference type="EMBL" id="OMOD01000138">
    <property type="protein sequence ID" value="SPF42347.1"/>
    <property type="molecule type" value="Genomic_DNA"/>
</dbReference>
<protein>
    <submittedName>
        <fullName evidence="7">Phosphatase kdsC (Modular protein)</fullName>
    </submittedName>
</protein>
<dbReference type="Proteomes" id="UP000238701">
    <property type="component" value="Unassembled WGS sequence"/>
</dbReference>
<evidence type="ECO:0000256" key="1">
    <source>
        <dbReference type="ARBA" id="ARBA00001946"/>
    </source>
</evidence>
<dbReference type="SFLD" id="SFLDG01136">
    <property type="entry name" value="C1.6:_Phosphoserine_Phosphatas"/>
    <property type="match status" value="1"/>
</dbReference>
<evidence type="ECO:0000313" key="7">
    <source>
        <dbReference type="EMBL" id="SPF42347.1"/>
    </source>
</evidence>
<dbReference type="GO" id="GO:0016788">
    <property type="term" value="F:hydrolase activity, acting on ester bonds"/>
    <property type="evidence" value="ECO:0007669"/>
    <property type="project" value="InterPro"/>
</dbReference>
<organism evidence="7 8">
    <name type="scientific">Candidatus Sulfotelmatobacter kueseliae</name>
    <dbReference type="NCBI Taxonomy" id="2042962"/>
    <lineage>
        <taxon>Bacteria</taxon>
        <taxon>Pseudomonadati</taxon>
        <taxon>Acidobacteriota</taxon>
        <taxon>Terriglobia</taxon>
        <taxon>Terriglobales</taxon>
        <taxon>Candidatus Korobacteraceae</taxon>
        <taxon>Candidatus Sulfotelmatobacter</taxon>
    </lineage>
</organism>
<dbReference type="SUPFAM" id="SSF56784">
    <property type="entry name" value="HAD-like"/>
    <property type="match status" value="1"/>
</dbReference>
<comment type="subunit">
    <text evidence="3">Homotetramer.</text>
</comment>
<dbReference type="PANTHER" id="PTHR21485">
    <property type="entry name" value="HAD SUPERFAMILY MEMBERS CMAS AND KDSC"/>
    <property type="match status" value="1"/>
</dbReference>
<evidence type="ECO:0000256" key="3">
    <source>
        <dbReference type="ARBA" id="ARBA00011881"/>
    </source>
</evidence>
<evidence type="ECO:0000313" key="8">
    <source>
        <dbReference type="Proteomes" id="UP000238701"/>
    </source>
</evidence>
<name>A0A2U3KRZ3_9BACT</name>
<dbReference type="GO" id="GO:0046872">
    <property type="term" value="F:metal ion binding"/>
    <property type="evidence" value="ECO:0007669"/>
    <property type="project" value="UniProtKB-KW"/>
</dbReference>
<dbReference type="SFLD" id="SFLDG01138">
    <property type="entry name" value="C1.6.2:_Deoxy-d-mannose-octulo"/>
    <property type="match status" value="1"/>
</dbReference>
<dbReference type="AlphaFoldDB" id="A0A2U3KRZ3"/>
<keyword evidence="6" id="KW-0460">Magnesium</keyword>
<reference evidence="8" key="1">
    <citation type="submission" date="2018-02" db="EMBL/GenBank/DDBJ databases">
        <authorList>
            <person name="Hausmann B."/>
        </authorList>
    </citation>
    <scope>NUCLEOTIDE SEQUENCE [LARGE SCALE GENOMIC DNA]</scope>
    <source>
        <strain evidence="8">Peat soil MAG SbA1</strain>
    </source>
</reference>
<proteinExistence type="inferred from homology"/>
<evidence type="ECO:0000256" key="6">
    <source>
        <dbReference type="ARBA" id="ARBA00022842"/>
    </source>
</evidence>
<dbReference type="SFLD" id="SFLDS00003">
    <property type="entry name" value="Haloacid_Dehalogenase"/>
    <property type="match status" value="1"/>
</dbReference>
<comment type="similarity">
    <text evidence="2">Belongs to the KdsC family.</text>
</comment>
<dbReference type="GO" id="GO:0008781">
    <property type="term" value="F:N-acylneuraminate cytidylyltransferase activity"/>
    <property type="evidence" value="ECO:0007669"/>
    <property type="project" value="TreeGrafter"/>
</dbReference>
<keyword evidence="4" id="KW-0479">Metal-binding</keyword>
<evidence type="ECO:0000256" key="2">
    <source>
        <dbReference type="ARBA" id="ARBA00005893"/>
    </source>
</evidence>
<dbReference type="PANTHER" id="PTHR21485:SF3">
    <property type="entry name" value="N-ACYLNEURAMINATE CYTIDYLYLTRANSFERASE"/>
    <property type="match status" value="1"/>
</dbReference>
<dbReference type="InterPro" id="IPR023214">
    <property type="entry name" value="HAD_sf"/>
</dbReference>
<gene>
    <name evidence="7" type="ORF">SBA1_440045</name>
</gene>
<dbReference type="Pfam" id="PF08282">
    <property type="entry name" value="Hydrolase_3"/>
    <property type="match status" value="1"/>
</dbReference>
<keyword evidence="5" id="KW-0378">Hydrolase</keyword>
<sequence length="275" mass="29885">MEGNTPAGLPTGRDLPEVLPAWLAKNRSLASLPWCPAPAAYRISSGTYRTTARIHAMPKLSAHSRARKIKLLLFDVDGVLTDGKLFIFPAPPGTEQSVLDQREKEQSARHGGQGGFGFHSQSMIEAKGFHAHDGTSISLARLAGIKTGLITKRISETVALRARDLKLEYVRQGVDDKRTCFEEIVRQAGLQLEEACFVGDDIIDLPAMRAGGLAIAVKNARAEVKREAHYITPHAGGDGALRDAVEFILKAQGKWKKIVEAYIGERSPTAAVKNK</sequence>
<comment type="cofactor">
    <cofactor evidence="1">
        <name>Mg(2+)</name>
        <dbReference type="ChEBI" id="CHEBI:18420"/>
    </cofactor>
</comment>
<dbReference type="InterPro" id="IPR010023">
    <property type="entry name" value="KdsC_fam"/>
</dbReference>